<name>A0A5M3TF31_LIMPL</name>
<evidence type="ECO:0000313" key="2">
    <source>
        <dbReference type="EMBL" id="GCE96576.1"/>
    </source>
</evidence>
<keyword evidence="3" id="KW-1185">Reference proteome</keyword>
<proteinExistence type="predicted"/>
<sequence length="182" mass="20642">MIVDIDDEELAFVKASEPVNWRELPPLRDLDSQEWTEIAAGLAQEFDKVRELDGAETGELLEDLVAEVLAVPGCGVSRGLGLLLQGLPAVESVKSALVDGKKVETTMNDYYSLTYITNHQLSVYDEEMVGENIKVEFLQQEKNLLLIQLHQLEEELEEYHFQYQAIINDTLFKNYKLSKIPV</sequence>
<gene>
    <name evidence="2" type="ORF">NIES46_46480</name>
</gene>
<comment type="caution">
    <text evidence="2">The sequence shown here is derived from an EMBL/GenBank/DDBJ whole genome shotgun (WGS) entry which is preliminary data.</text>
</comment>
<feature type="coiled-coil region" evidence="1">
    <location>
        <begin position="135"/>
        <end position="169"/>
    </location>
</feature>
<reference evidence="2 3" key="1">
    <citation type="journal article" date="2019" name="J Genomics">
        <title>The Draft Genome of a Hydrogen-producing Cyanobacterium, Arthrospira platensis NIES-46.</title>
        <authorList>
            <person name="Suzuki S."/>
            <person name="Yamaguchi H."/>
            <person name="Kawachi M."/>
        </authorList>
    </citation>
    <scope>NUCLEOTIDE SEQUENCE [LARGE SCALE GENOMIC DNA]</scope>
    <source>
        <strain evidence="2 3">NIES-46</strain>
    </source>
</reference>
<dbReference type="EMBL" id="BIMW01000200">
    <property type="protein sequence ID" value="GCE96576.1"/>
    <property type="molecule type" value="Genomic_DNA"/>
</dbReference>
<evidence type="ECO:0000256" key="1">
    <source>
        <dbReference type="SAM" id="Coils"/>
    </source>
</evidence>
<dbReference type="Proteomes" id="UP000326169">
    <property type="component" value="Unassembled WGS sequence"/>
</dbReference>
<organism evidence="2 3">
    <name type="scientific">Limnospira platensis NIES-46</name>
    <dbReference type="NCBI Taxonomy" id="1236695"/>
    <lineage>
        <taxon>Bacteria</taxon>
        <taxon>Bacillati</taxon>
        <taxon>Cyanobacteriota</taxon>
        <taxon>Cyanophyceae</taxon>
        <taxon>Oscillatoriophycideae</taxon>
        <taxon>Oscillatoriales</taxon>
        <taxon>Sirenicapillariaceae</taxon>
        <taxon>Limnospira</taxon>
    </lineage>
</organism>
<accession>A0A5M3TF31</accession>
<protein>
    <submittedName>
        <fullName evidence="2">TPR domain protein</fullName>
    </submittedName>
</protein>
<evidence type="ECO:0000313" key="3">
    <source>
        <dbReference type="Proteomes" id="UP000326169"/>
    </source>
</evidence>
<keyword evidence="1" id="KW-0175">Coiled coil</keyword>